<dbReference type="EMBL" id="JACHMN010000002">
    <property type="protein sequence ID" value="MBB5867906.1"/>
    <property type="molecule type" value="Genomic_DNA"/>
</dbReference>
<dbReference type="RefSeq" id="WP_184833423.1">
    <property type="nucleotide sequence ID" value="NZ_JACHMN010000002.1"/>
</dbReference>
<sequence>MKRMSRWISTAAVLAAVAAVAAAGPAPAYATGNLVACTLPSSESTTFDPPMTATPTPTMVTVDRTYSSCVSLSQPAVVSGTYAGSFLRPTQSCVTLLGGGSRIFTITWNTGQTSTLTGTSNSNIVGAAIVNVTTGTVTSGLFSGASFTQTVTTPSLAITFCTLGLGTVASATGLVELLIV</sequence>
<organism evidence="2 3">
    <name type="scientific">Allocatelliglobosispora scoriae</name>
    <dbReference type="NCBI Taxonomy" id="643052"/>
    <lineage>
        <taxon>Bacteria</taxon>
        <taxon>Bacillati</taxon>
        <taxon>Actinomycetota</taxon>
        <taxon>Actinomycetes</taxon>
        <taxon>Micromonosporales</taxon>
        <taxon>Micromonosporaceae</taxon>
        <taxon>Allocatelliglobosispora</taxon>
    </lineage>
</organism>
<comment type="caution">
    <text evidence="2">The sequence shown here is derived from an EMBL/GenBank/DDBJ whole genome shotgun (WGS) entry which is preliminary data.</text>
</comment>
<dbReference type="AlphaFoldDB" id="A0A841BKY8"/>
<dbReference type="Proteomes" id="UP000587527">
    <property type="component" value="Unassembled WGS sequence"/>
</dbReference>
<evidence type="ECO:0000313" key="2">
    <source>
        <dbReference type="EMBL" id="MBB5867906.1"/>
    </source>
</evidence>
<keyword evidence="3" id="KW-1185">Reference proteome</keyword>
<keyword evidence="1" id="KW-0732">Signal</keyword>
<feature type="chain" id="PRO_5032457222" evidence="1">
    <location>
        <begin position="31"/>
        <end position="180"/>
    </location>
</feature>
<evidence type="ECO:0000313" key="3">
    <source>
        <dbReference type="Proteomes" id="UP000587527"/>
    </source>
</evidence>
<proteinExistence type="predicted"/>
<evidence type="ECO:0000256" key="1">
    <source>
        <dbReference type="SAM" id="SignalP"/>
    </source>
</evidence>
<protein>
    <submittedName>
        <fullName evidence="2">Uncharacterized protein</fullName>
    </submittedName>
</protein>
<accession>A0A841BKY8</accession>
<name>A0A841BKY8_9ACTN</name>
<reference evidence="2 3" key="1">
    <citation type="submission" date="2020-08" db="EMBL/GenBank/DDBJ databases">
        <title>Sequencing the genomes of 1000 actinobacteria strains.</title>
        <authorList>
            <person name="Klenk H.-P."/>
        </authorList>
    </citation>
    <scope>NUCLEOTIDE SEQUENCE [LARGE SCALE GENOMIC DNA]</scope>
    <source>
        <strain evidence="2 3">DSM 45362</strain>
    </source>
</reference>
<gene>
    <name evidence="2" type="ORF">F4553_001285</name>
</gene>
<feature type="signal peptide" evidence="1">
    <location>
        <begin position="1"/>
        <end position="30"/>
    </location>
</feature>